<dbReference type="NCBIfam" id="TIGR01549">
    <property type="entry name" value="HAD-SF-IA-v1"/>
    <property type="match status" value="1"/>
</dbReference>
<proteinExistence type="predicted"/>
<dbReference type="InterPro" id="IPR036412">
    <property type="entry name" value="HAD-like_sf"/>
</dbReference>
<dbReference type="NCBIfam" id="TIGR01509">
    <property type="entry name" value="HAD-SF-IA-v3"/>
    <property type="match status" value="1"/>
</dbReference>
<dbReference type="EMBL" id="SORL01000007">
    <property type="protein sequence ID" value="TDY64464.1"/>
    <property type="molecule type" value="Genomic_DNA"/>
</dbReference>
<dbReference type="PANTHER" id="PTHR43611">
    <property type="entry name" value="ALPHA-D-GLUCOSE 1-PHOSPHATE PHOSPHATASE"/>
    <property type="match status" value="1"/>
</dbReference>
<keyword evidence="2" id="KW-0378">Hydrolase</keyword>
<dbReference type="STRING" id="221126.SAMN04489722_110102"/>
<comment type="caution">
    <text evidence="2">The sequence shown here is derived from an EMBL/GenBank/DDBJ whole genome shotgun (WGS) entry which is preliminary data.</text>
</comment>
<dbReference type="Proteomes" id="UP000294824">
    <property type="component" value="Unassembled WGS sequence"/>
</dbReference>
<sequence>MIRTLIFDFGNVFINLDIDGAAKYAFETLEIDSFSEEITAFNSFYEQGLISTEEFLSFYKENFPKLSEEDLIYTWNYMLKHFPKERLEFIKNLKASGEYKLILLSNTNELHIDSIKESLSFYDEFKNCFDAFYLSHEINLRKPNADIFEFVLNENKLNADECLFIDDNQDNIETAKGLKFATWHINPETEDVCTLFETKSDLF</sequence>
<evidence type="ECO:0000313" key="5">
    <source>
        <dbReference type="Proteomes" id="UP000029644"/>
    </source>
</evidence>
<dbReference type="SUPFAM" id="SSF56784">
    <property type="entry name" value="HAD-like"/>
    <property type="match status" value="1"/>
</dbReference>
<dbReference type="PRINTS" id="PR00413">
    <property type="entry name" value="HADHALOGNASE"/>
</dbReference>
<dbReference type="OrthoDB" id="9797415at2"/>
<dbReference type="PANTHER" id="PTHR43611:SF3">
    <property type="entry name" value="FLAVIN MONONUCLEOTIDE HYDROLASE 1, CHLOROPLATIC"/>
    <property type="match status" value="1"/>
</dbReference>
<reference evidence="3 6" key="2">
    <citation type="submission" date="2019-03" db="EMBL/GenBank/DDBJ databases">
        <title>Genomic Encyclopedia of Type Strains, Phase III (KMG-III): the genomes of soil and plant-associated and newly described type strains.</title>
        <authorList>
            <person name="Whitman W."/>
        </authorList>
    </citation>
    <scope>NUCLEOTIDE SEQUENCE [LARGE SCALE GENOMIC DNA]</scope>
    <source>
        <strain evidence="3 6">CECT 8301</strain>
    </source>
</reference>
<evidence type="ECO:0000313" key="1">
    <source>
        <dbReference type="EMBL" id="GAL61133.1"/>
    </source>
</evidence>
<dbReference type="Proteomes" id="UP000029643">
    <property type="component" value="Unassembled WGS sequence"/>
</dbReference>
<evidence type="ECO:0000313" key="3">
    <source>
        <dbReference type="EMBL" id="TDY64464.1"/>
    </source>
</evidence>
<name>A0A090X5U0_9FLAO</name>
<dbReference type="InterPro" id="IPR023214">
    <property type="entry name" value="HAD_sf"/>
</dbReference>
<protein>
    <submittedName>
        <fullName evidence="2">Haloacid dehalogenase-like hydrolase</fullName>
    </submittedName>
    <submittedName>
        <fullName evidence="3">Putative hydrolase of the HAD superfamily</fullName>
    </submittedName>
</protein>
<evidence type="ECO:0000313" key="2">
    <source>
        <dbReference type="EMBL" id="GAL80117.1"/>
    </source>
</evidence>
<dbReference type="InterPro" id="IPR006439">
    <property type="entry name" value="HAD-SF_hydro_IA"/>
</dbReference>
<dbReference type="InterPro" id="IPR023198">
    <property type="entry name" value="PGP-like_dom2"/>
</dbReference>
<gene>
    <name evidence="3" type="ORF">DFQ06_1374</name>
    <name evidence="2" type="ORF">JCM19274_3687</name>
    <name evidence="1" type="ORF">JCM19300_4079</name>
</gene>
<evidence type="ECO:0000313" key="6">
    <source>
        <dbReference type="Proteomes" id="UP000294824"/>
    </source>
</evidence>
<organism evidence="2 4">
    <name type="scientific">Algibacter lectus</name>
    <dbReference type="NCBI Taxonomy" id="221126"/>
    <lineage>
        <taxon>Bacteria</taxon>
        <taxon>Pseudomonadati</taxon>
        <taxon>Bacteroidota</taxon>
        <taxon>Flavobacteriia</taxon>
        <taxon>Flavobacteriales</taxon>
        <taxon>Flavobacteriaceae</taxon>
        <taxon>Algibacter</taxon>
    </lineage>
</organism>
<accession>A0A4R8MG55</accession>
<dbReference type="Pfam" id="PF00702">
    <property type="entry name" value="Hydrolase"/>
    <property type="match status" value="1"/>
</dbReference>
<dbReference type="RefSeq" id="WP_042498269.1">
    <property type="nucleotide sequence ID" value="NZ_BBNQ01000002.1"/>
</dbReference>
<reference evidence="4 5" key="1">
    <citation type="journal article" date="2014" name="Genome Announc.">
        <title>Draft Genome Sequences of Marine Flavobacterium Algibacter lectus Strains SS8 and NR4.</title>
        <authorList>
            <person name="Takatani N."/>
            <person name="Nakanishi M."/>
            <person name="Meirelles P."/>
            <person name="Mino S."/>
            <person name="Suda W."/>
            <person name="Oshima K."/>
            <person name="Hattori M."/>
            <person name="Ohkuma M."/>
            <person name="Hosokawa M."/>
            <person name="Miyashita K."/>
            <person name="Thompson F.L."/>
            <person name="Niwa A."/>
            <person name="Sawabe T."/>
            <person name="Sawabe T."/>
        </authorList>
    </citation>
    <scope>NUCLEOTIDE SEQUENCE [LARGE SCALE GENOMIC DNA]</scope>
    <source>
        <strain evidence="2">JCM 19274</strain>
        <strain evidence="1 5">JCM 19300</strain>
        <strain evidence="4">JCM19274</strain>
    </source>
</reference>
<keyword evidence="6" id="KW-1185">Reference proteome</keyword>
<dbReference type="CDD" id="cd02603">
    <property type="entry name" value="HAD_sEH-N_like"/>
    <property type="match status" value="1"/>
</dbReference>
<accession>A0A090X5U0</accession>
<dbReference type="Gene3D" id="3.40.50.1000">
    <property type="entry name" value="HAD superfamily/HAD-like"/>
    <property type="match status" value="1"/>
</dbReference>
<dbReference type="SFLD" id="SFLDS00003">
    <property type="entry name" value="Haloacid_Dehalogenase"/>
    <property type="match status" value="1"/>
</dbReference>
<dbReference type="Proteomes" id="UP000029644">
    <property type="component" value="Unassembled WGS sequence"/>
</dbReference>
<evidence type="ECO:0000313" key="4">
    <source>
        <dbReference type="Proteomes" id="UP000029643"/>
    </source>
</evidence>
<dbReference type="Gene3D" id="1.10.150.240">
    <property type="entry name" value="Putative phosphatase, domain 2"/>
    <property type="match status" value="1"/>
</dbReference>
<dbReference type="GO" id="GO:0016787">
    <property type="term" value="F:hydrolase activity"/>
    <property type="evidence" value="ECO:0007669"/>
    <property type="project" value="UniProtKB-KW"/>
</dbReference>
<dbReference type="EMBL" id="BBNQ01000002">
    <property type="protein sequence ID" value="GAL61133.1"/>
    <property type="molecule type" value="Genomic_DNA"/>
</dbReference>
<dbReference type="AlphaFoldDB" id="A0A090X5U0"/>
<dbReference type="EMBL" id="BBNU01000009">
    <property type="protein sequence ID" value="GAL80117.1"/>
    <property type="molecule type" value="Genomic_DNA"/>
</dbReference>
<dbReference type="SFLD" id="SFLDG01129">
    <property type="entry name" value="C1.5:_HAD__Beta-PGM__Phosphata"/>
    <property type="match status" value="1"/>
</dbReference>